<reference evidence="1" key="1">
    <citation type="submission" date="2020-10" db="EMBL/GenBank/DDBJ databases">
        <authorList>
            <person name="Hahn C.J."/>
            <person name="Laso-Perez R."/>
            <person name="Vulcano F."/>
            <person name="Vaziourakis K.-M."/>
            <person name="Stokke R."/>
            <person name="Steen I.H."/>
            <person name="Teske A."/>
            <person name="Boetius A."/>
            <person name="Liebeke M."/>
            <person name="Amann R."/>
            <person name="Knittel K."/>
        </authorList>
    </citation>
    <scope>NUCLEOTIDE SEQUENCE</scope>
    <source>
        <strain evidence="1">Gfbio:e3339647-f889-4370-9287-4fb5cb688e4c:AG392M11_GoMArc1</strain>
    </source>
</reference>
<dbReference type="Proteomes" id="UP000639006">
    <property type="component" value="Unassembled WGS sequence"/>
</dbReference>
<accession>A0A811T6K5</accession>
<dbReference type="PANTHER" id="PTHR33505:SF4">
    <property type="entry name" value="PROTEIN PREY, MITOCHONDRIAL"/>
    <property type="match status" value="1"/>
</dbReference>
<dbReference type="Pfam" id="PF03966">
    <property type="entry name" value="Trm112p"/>
    <property type="match status" value="1"/>
</dbReference>
<dbReference type="PANTHER" id="PTHR33505">
    <property type="entry name" value="ZGC:162634"/>
    <property type="match status" value="1"/>
</dbReference>
<gene>
    <name evidence="1" type="ORF">DIAAKJNI_00114</name>
</gene>
<evidence type="ECO:0000313" key="2">
    <source>
        <dbReference type="Proteomes" id="UP000639006"/>
    </source>
</evidence>
<sequence length="60" mass="6842">MKRDLMDIICCPMCKGNLKLTVVEEKEEEIITGSLKCEKCSEVYPIEDGIPNMLPPDLRE</sequence>
<protein>
    <submittedName>
        <fullName evidence="1">Trm112p-like protein</fullName>
    </submittedName>
</protein>
<dbReference type="InterPro" id="IPR005651">
    <property type="entry name" value="Trm112-like"/>
</dbReference>
<evidence type="ECO:0000313" key="1">
    <source>
        <dbReference type="EMBL" id="CAD6491508.1"/>
    </source>
</evidence>
<dbReference type="EMBL" id="CAJHIQ010000004">
    <property type="protein sequence ID" value="CAD6491508.1"/>
    <property type="molecule type" value="Genomic_DNA"/>
</dbReference>
<dbReference type="NCBIfam" id="NF038101">
    <property type="entry name" value="Trm112_arch"/>
    <property type="match status" value="1"/>
</dbReference>
<dbReference type="SUPFAM" id="SSF158997">
    <property type="entry name" value="Trm112p-like"/>
    <property type="match status" value="1"/>
</dbReference>
<comment type="caution">
    <text evidence="1">The sequence shown here is derived from an EMBL/GenBank/DDBJ whole genome shotgun (WGS) entry which is preliminary data.</text>
</comment>
<dbReference type="AlphaFoldDB" id="A0A811T6K5"/>
<organism evidence="1 2">
    <name type="scientific">Candidatus Argoarchaeum ethanivorans</name>
    <dbReference type="NCBI Taxonomy" id="2608793"/>
    <lineage>
        <taxon>Archaea</taxon>
        <taxon>Methanobacteriati</taxon>
        <taxon>Methanobacteriota</taxon>
        <taxon>Stenosarchaea group</taxon>
        <taxon>Methanomicrobia</taxon>
        <taxon>Methanosarcinales</taxon>
        <taxon>Methanosarcinales incertae sedis</taxon>
        <taxon>GOM Arc I cluster</taxon>
        <taxon>Candidatus Argoarchaeum</taxon>
    </lineage>
</organism>
<dbReference type="Gene3D" id="2.20.25.10">
    <property type="match status" value="1"/>
</dbReference>
<name>A0A811T6K5_9EURY</name>
<proteinExistence type="predicted"/>